<reference evidence="3" key="2">
    <citation type="submission" date="2023-07" db="EMBL/GenBank/DDBJ databases">
        <title>Duganella aceri sp. nov., isolated from tree sap.</title>
        <authorList>
            <person name="Kim I.S."/>
        </authorList>
    </citation>
    <scope>NUCLEOTIDE SEQUENCE [LARGE SCALE GENOMIC DNA]</scope>
    <source>
        <strain evidence="3">SAP-35</strain>
    </source>
</reference>
<keyword evidence="1" id="KW-0812">Transmembrane</keyword>
<dbReference type="Proteomes" id="UP000666369">
    <property type="component" value="Unassembled WGS sequence"/>
</dbReference>
<protein>
    <recommendedName>
        <fullName evidence="4">DUF1640 domain-containing protein</fullName>
    </recommendedName>
</protein>
<keyword evidence="1" id="KW-0472">Membrane</keyword>
<accession>A0ABX0FGJ5</accession>
<sequence>MANDKSTELRVSLLEYQMETLVEIVKEIRENYVSKRYLDERLSHYATKEDLERMNQNLRNWVITVGISTTALQFAMQYALFQLYLHAR</sequence>
<evidence type="ECO:0000256" key="1">
    <source>
        <dbReference type="SAM" id="Phobius"/>
    </source>
</evidence>
<dbReference type="RefSeq" id="WP_166099408.1">
    <property type="nucleotide sequence ID" value="NZ_JAADJT010000002.1"/>
</dbReference>
<evidence type="ECO:0000313" key="3">
    <source>
        <dbReference type="Proteomes" id="UP000666369"/>
    </source>
</evidence>
<evidence type="ECO:0008006" key="4">
    <source>
        <dbReference type="Google" id="ProtNLM"/>
    </source>
</evidence>
<evidence type="ECO:0000313" key="2">
    <source>
        <dbReference type="EMBL" id="NGZ83628.1"/>
    </source>
</evidence>
<proteinExistence type="predicted"/>
<name>A0ABX0FGJ5_9BURK</name>
<keyword evidence="3" id="KW-1185">Reference proteome</keyword>
<gene>
    <name evidence="2" type="ORF">GW587_05055</name>
</gene>
<keyword evidence="1" id="KW-1133">Transmembrane helix</keyword>
<reference evidence="2 3" key="1">
    <citation type="submission" date="2020-01" db="EMBL/GenBank/DDBJ databases">
        <authorList>
            <person name="Lee S.D."/>
        </authorList>
    </citation>
    <scope>NUCLEOTIDE SEQUENCE [LARGE SCALE GENOMIC DNA]</scope>
    <source>
        <strain evidence="2 3">SAP-35</strain>
    </source>
</reference>
<dbReference type="EMBL" id="JAADJT010000002">
    <property type="protein sequence ID" value="NGZ83628.1"/>
    <property type="molecule type" value="Genomic_DNA"/>
</dbReference>
<comment type="caution">
    <text evidence="2">The sequence shown here is derived from an EMBL/GenBank/DDBJ whole genome shotgun (WGS) entry which is preliminary data.</text>
</comment>
<feature type="transmembrane region" description="Helical" evidence="1">
    <location>
        <begin position="61"/>
        <end position="85"/>
    </location>
</feature>
<organism evidence="2 3">
    <name type="scientific">Duganella aceris</name>
    <dbReference type="NCBI Taxonomy" id="2703883"/>
    <lineage>
        <taxon>Bacteria</taxon>
        <taxon>Pseudomonadati</taxon>
        <taxon>Pseudomonadota</taxon>
        <taxon>Betaproteobacteria</taxon>
        <taxon>Burkholderiales</taxon>
        <taxon>Oxalobacteraceae</taxon>
        <taxon>Telluria group</taxon>
        <taxon>Duganella</taxon>
    </lineage>
</organism>